<reference evidence="3 4" key="1">
    <citation type="journal article" date="2018" name="Sci. Rep.">
        <title>Genomic signatures of local adaptation to the degree of environmental predictability in rotifers.</title>
        <authorList>
            <person name="Franch-Gras L."/>
            <person name="Hahn C."/>
            <person name="Garcia-Roger E.M."/>
            <person name="Carmona M.J."/>
            <person name="Serra M."/>
            <person name="Gomez A."/>
        </authorList>
    </citation>
    <scope>NUCLEOTIDE SEQUENCE [LARGE SCALE GENOMIC DNA]</scope>
    <source>
        <strain evidence="3">HYR1</strain>
    </source>
</reference>
<keyword evidence="2" id="KW-0812">Transmembrane</keyword>
<evidence type="ECO:0000313" key="4">
    <source>
        <dbReference type="Proteomes" id="UP000276133"/>
    </source>
</evidence>
<keyword evidence="2" id="KW-1133">Transmembrane helix</keyword>
<feature type="region of interest" description="Disordered" evidence="1">
    <location>
        <begin position="1"/>
        <end position="30"/>
    </location>
</feature>
<name>A0A3M7PBM6_BRAPC</name>
<gene>
    <name evidence="3" type="ORF">BpHYR1_033101</name>
</gene>
<feature type="compositionally biased region" description="Basic and acidic residues" evidence="1">
    <location>
        <begin position="1"/>
        <end position="10"/>
    </location>
</feature>
<sequence length="150" mass="16926">MSDSEYRVVDDYVPSESESEDENQEELDLSESIRRSRSIQRLVRLPTLGMTDLQVPTEKQFSVLKLVAVLFNLGDRLTNISLGDRLNTSLIIILTITVPFCSLVFTKIYSQRICKKKWVKCSIKIQNSGLKCNVLGGKALRLIPSDSKTS</sequence>
<evidence type="ECO:0000256" key="2">
    <source>
        <dbReference type="SAM" id="Phobius"/>
    </source>
</evidence>
<keyword evidence="2" id="KW-0472">Membrane</keyword>
<proteinExistence type="predicted"/>
<organism evidence="3 4">
    <name type="scientific">Brachionus plicatilis</name>
    <name type="common">Marine rotifer</name>
    <name type="synonym">Brachionus muelleri</name>
    <dbReference type="NCBI Taxonomy" id="10195"/>
    <lineage>
        <taxon>Eukaryota</taxon>
        <taxon>Metazoa</taxon>
        <taxon>Spiralia</taxon>
        <taxon>Gnathifera</taxon>
        <taxon>Rotifera</taxon>
        <taxon>Eurotatoria</taxon>
        <taxon>Monogononta</taxon>
        <taxon>Pseudotrocha</taxon>
        <taxon>Ploima</taxon>
        <taxon>Brachionidae</taxon>
        <taxon>Brachionus</taxon>
    </lineage>
</organism>
<protein>
    <submittedName>
        <fullName evidence="3">Uncharacterized protein</fullName>
    </submittedName>
</protein>
<evidence type="ECO:0000256" key="1">
    <source>
        <dbReference type="SAM" id="MobiDB-lite"/>
    </source>
</evidence>
<dbReference type="EMBL" id="REGN01012304">
    <property type="protein sequence ID" value="RMZ96124.1"/>
    <property type="molecule type" value="Genomic_DNA"/>
</dbReference>
<keyword evidence="4" id="KW-1185">Reference proteome</keyword>
<feature type="compositionally biased region" description="Acidic residues" evidence="1">
    <location>
        <begin position="17"/>
        <end position="29"/>
    </location>
</feature>
<feature type="transmembrane region" description="Helical" evidence="2">
    <location>
        <begin position="90"/>
        <end position="110"/>
    </location>
</feature>
<dbReference type="AlphaFoldDB" id="A0A3M7PBM6"/>
<comment type="caution">
    <text evidence="3">The sequence shown here is derived from an EMBL/GenBank/DDBJ whole genome shotgun (WGS) entry which is preliminary data.</text>
</comment>
<dbReference type="Proteomes" id="UP000276133">
    <property type="component" value="Unassembled WGS sequence"/>
</dbReference>
<evidence type="ECO:0000313" key="3">
    <source>
        <dbReference type="EMBL" id="RMZ96124.1"/>
    </source>
</evidence>
<accession>A0A3M7PBM6</accession>